<name>A0ABW1V5Q4_9BACL</name>
<proteinExistence type="predicted"/>
<keyword evidence="3" id="KW-1185">Reference proteome</keyword>
<feature type="transmembrane region" description="Helical" evidence="1">
    <location>
        <begin position="6"/>
        <end position="27"/>
    </location>
</feature>
<evidence type="ECO:0000256" key="1">
    <source>
        <dbReference type="SAM" id="Phobius"/>
    </source>
</evidence>
<dbReference type="EMBL" id="JBHSTE010000003">
    <property type="protein sequence ID" value="MFC6333151.1"/>
    <property type="molecule type" value="Genomic_DNA"/>
</dbReference>
<evidence type="ECO:0008006" key="4">
    <source>
        <dbReference type="Google" id="ProtNLM"/>
    </source>
</evidence>
<evidence type="ECO:0000313" key="3">
    <source>
        <dbReference type="Proteomes" id="UP001596233"/>
    </source>
</evidence>
<keyword evidence="1" id="KW-1133">Transmembrane helix</keyword>
<comment type="caution">
    <text evidence="2">The sequence shown here is derived from an EMBL/GenBank/DDBJ whole genome shotgun (WGS) entry which is preliminary data.</text>
</comment>
<evidence type="ECO:0000313" key="2">
    <source>
        <dbReference type="EMBL" id="MFC6333151.1"/>
    </source>
</evidence>
<sequence>MDALEFTSSIVKTLAWPIIVLVIVFLLKKPITQLLLSISKFKYNNLEMDFGKELNKIEETLEKQSIEQTTLNNTISTINKEKENEVLSLAEIHPSAAISVVWTMIEKEIANTIKRLAISPDYPPYNSTLKNINLLKDNKYIDTITYELLNEFRHLRNKVTHAHSEGEQITYKEAVKYYELSIKLINQLRDIKR</sequence>
<keyword evidence="1" id="KW-0472">Membrane</keyword>
<dbReference type="Proteomes" id="UP001596233">
    <property type="component" value="Unassembled WGS sequence"/>
</dbReference>
<reference evidence="3" key="1">
    <citation type="journal article" date="2019" name="Int. J. Syst. Evol. Microbiol.">
        <title>The Global Catalogue of Microorganisms (GCM) 10K type strain sequencing project: providing services to taxonomists for standard genome sequencing and annotation.</title>
        <authorList>
            <consortium name="The Broad Institute Genomics Platform"/>
            <consortium name="The Broad Institute Genome Sequencing Center for Infectious Disease"/>
            <person name="Wu L."/>
            <person name="Ma J."/>
        </authorList>
    </citation>
    <scope>NUCLEOTIDE SEQUENCE [LARGE SCALE GENOMIC DNA]</scope>
    <source>
        <strain evidence="3">PCU 280</strain>
    </source>
</reference>
<protein>
    <recommendedName>
        <fullName evidence="4">DUF4145 domain-containing protein</fullName>
    </recommendedName>
</protein>
<organism evidence="2 3">
    <name type="scientific">Paenibacillus septentrionalis</name>
    <dbReference type="NCBI Taxonomy" id="429342"/>
    <lineage>
        <taxon>Bacteria</taxon>
        <taxon>Bacillati</taxon>
        <taxon>Bacillota</taxon>
        <taxon>Bacilli</taxon>
        <taxon>Bacillales</taxon>
        <taxon>Paenibacillaceae</taxon>
        <taxon>Paenibacillus</taxon>
    </lineage>
</organism>
<accession>A0ABW1V5Q4</accession>
<gene>
    <name evidence="2" type="ORF">ACFP56_11000</name>
</gene>
<dbReference type="RefSeq" id="WP_379234304.1">
    <property type="nucleotide sequence ID" value="NZ_JBHSTE010000003.1"/>
</dbReference>
<keyword evidence="1" id="KW-0812">Transmembrane</keyword>